<comment type="caution">
    <text evidence="2">The sequence shown here is derived from an EMBL/GenBank/DDBJ whole genome shotgun (WGS) entry which is preliminary data.</text>
</comment>
<keyword evidence="1" id="KW-0472">Membrane</keyword>
<reference evidence="2 3" key="1">
    <citation type="submission" date="2023-09" db="EMBL/GenBank/DDBJ databases">
        <authorList>
            <person name="Rey-Velasco X."/>
        </authorList>
    </citation>
    <scope>NUCLEOTIDE SEQUENCE [LARGE SCALE GENOMIC DNA]</scope>
    <source>
        <strain evidence="2 3">F188</strain>
    </source>
</reference>
<feature type="transmembrane region" description="Helical" evidence="1">
    <location>
        <begin position="119"/>
        <end position="136"/>
    </location>
</feature>
<gene>
    <name evidence="2" type="ORF">RM549_08925</name>
</gene>
<dbReference type="RefSeq" id="WP_311683894.1">
    <property type="nucleotide sequence ID" value="NZ_JAVRHM010000008.1"/>
</dbReference>
<feature type="transmembrane region" description="Helical" evidence="1">
    <location>
        <begin position="46"/>
        <end position="66"/>
    </location>
</feature>
<evidence type="ECO:0000313" key="2">
    <source>
        <dbReference type="EMBL" id="MDT0689907.1"/>
    </source>
</evidence>
<keyword evidence="1" id="KW-1133">Transmembrane helix</keyword>
<name>A0ABU3E3S4_9FLAO</name>
<feature type="transmembrane region" description="Helical" evidence="1">
    <location>
        <begin position="7"/>
        <end position="26"/>
    </location>
</feature>
<keyword evidence="1" id="KW-0812">Transmembrane</keyword>
<protein>
    <submittedName>
        <fullName evidence="2">Uncharacterized protein</fullName>
    </submittedName>
</protein>
<dbReference type="EMBL" id="JAVRHM010000008">
    <property type="protein sequence ID" value="MDT0689907.1"/>
    <property type="molecule type" value="Genomic_DNA"/>
</dbReference>
<evidence type="ECO:0000313" key="3">
    <source>
        <dbReference type="Proteomes" id="UP001261624"/>
    </source>
</evidence>
<dbReference type="Proteomes" id="UP001261624">
    <property type="component" value="Unassembled WGS sequence"/>
</dbReference>
<organism evidence="2 3">
    <name type="scientific">Autumnicola patrickiae</name>
    <dbReference type="NCBI Taxonomy" id="3075591"/>
    <lineage>
        <taxon>Bacteria</taxon>
        <taxon>Pseudomonadati</taxon>
        <taxon>Bacteroidota</taxon>
        <taxon>Flavobacteriia</taxon>
        <taxon>Flavobacteriales</taxon>
        <taxon>Flavobacteriaceae</taxon>
        <taxon>Autumnicola</taxon>
    </lineage>
</organism>
<accession>A0ABU3E3S4</accession>
<keyword evidence="3" id="KW-1185">Reference proteome</keyword>
<feature type="transmembrane region" description="Helical" evidence="1">
    <location>
        <begin position="87"/>
        <end position="107"/>
    </location>
</feature>
<evidence type="ECO:0000256" key="1">
    <source>
        <dbReference type="SAM" id="Phobius"/>
    </source>
</evidence>
<sequence>MRIRRIFQIISYLQYPLMLLALFFSIKPYLRGFEYVVHNLDVLLQYYNYVLIFAGLSISFSTLQDTRKVQNNFSRKIWENPRKGKKMIGLISGLVILVLGYGIFGYFITENEKIKELSFGAIVLGIGLIGFLKTAIEVFDNHRLDKNTIPEIHISKVKLVPLQKAVVGYKN</sequence>
<proteinExistence type="predicted"/>